<feature type="domain" description="Bro-N" evidence="1">
    <location>
        <begin position="19"/>
        <end position="103"/>
    </location>
</feature>
<dbReference type="InterPro" id="IPR003497">
    <property type="entry name" value="BRO_N_domain"/>
</dbReference>
<protein>
    <submittedName>
        <fullName evidence="3">Phage antirepressor KilAC domain-containing protein</fullName>
    </submittedName>
</protein>
<evidence type="ECO:0000259" key="1">
    <source>
        <dbReference type="Pfam" id="PF02498"/>
    </source>
</evidence>
<gene>
    <name evidence="3" type="ORF">QDX21_04955</name>
</gene>
<evidence type="ECO:0000259" key="2">
    <source>
        <dbReference type="Pfam" id="PF03374"/>
    </source>
</evidence>
<sequence length="266" mass="30360">MQHIIPHTNESPFDAIKQTDEHGNEWWSARDLMEVMGYPTWQHFRPVIERAMSASANQGHTPETLFKVNREKSGGRPREDYLMPRFACYLVAMNGDPRKPEVAGAQSYFAIQTRVAETQIPQQIEMSEDEILHRALEISAGRVKALEAKVEQDAPKVDYHDTFVADEDLLSFRTVASDLKIGEQQLRQMLMGAGWIYAQHTSRWSQSKQKKIPITRYSAYAEKKNCFQAVLHHDVPRFRGEVMHTLKITPAGASAIARLVERKKAA</sequence>
<organism evidence="3 4">
    <name type="scientific">Auritidibacter ignavus</name>
    <dbReference type="NCBI Taxonomy" id="678932"/>
    <lineage>
        <taxon>Bacteria</taxon>
        <taxon>Bacillati</taxon>
        <taxon>Actinomycetota</taxon>
        <taxon>Actinomycetes</taxon>
        <taxon>Micrococcales</taxon>
        <taxon>Micrococcaceae</taxon>
        <taxon>Auritidibacter</taxon>
    </lineage>
</organism>
<dbReference type="RefSeq" id="WP_279675277.1">
    <property type="nucleotide sequence ID" value="NZ_CP122563.1"/>
</dbReference>
<dbReference type="InterPro" id="IPR005039">
    <property type="entry name" value="Ant_C"/>
</dbReference>
<dbReference type="Proteomes" id="UP001224674">
    <property type="component" value="Chromosome"/>
</dbReference>
<dbReference type="Pfam" id="PF03374">
    <property type="entry name" value="ANT"/>
    <property type="match status" value="1"/>
</dbReference>
<keyword evidence="4" id="KW-1185">Reference proteome</keyword>
<evidence type="ECO:0000313" key="3">
    <source>
        <dbReference type="EMBL" id="WGH94143.1"/>
    </source>
</evidence>
<evidence type="ECO:0000313" key="4">
    <source>
        <dbReference type="Proteomes" id="UP001224674"/>
    </source>
</evidence>
<dbReference type="GO" id="GO:0003677">
    <property type="term" value="F:DNA binding"/>
    <property type="evidence" value="ECO:0007669"/>
    <property type="project" value="InterPro"/>
</dbReference>
<dbReference type="Pfam" id="PF02498">
    <property type="entry name" value="Bro-N"/>
    <property type="match status" value="1"/>
</dbReference>
<dbReference type="GeneID" id="83695314"/>
<accession>A0AAJ6AIK4</accession>
<name>A0AAJ6AIK4_9MICC</name>
<proteinExistence type="predicted"/>
<feature type="domain" description="Antirepressor protein C-terminal" evidence="2">
    <location>
        <begin position="147"/>
        <end position="260"/>
    </location>
</feature>
<reference evidence="3 4" key="1">
    <citation type="submission" date="2023-03" db="EMBL/GenBank/DDBJ databases">
        <title>Complete genome sequences of several Auritidibacter ignavus strains isolated from ear infections.</title>
        <authorList>
            <person name="Baehr T."/>
            <person name="Baumhoegger A.M."/>
        </authorList>
    </citation>
    <scope>NUCLEOTIDE SEQUENCE [LARGE SCALE GENOMIC DNA]</scope>
    <source>
        <strain evidence="3 4">BABAE-6</strain>
    </source>
</reference>
<dbReference type="EMBL" id="CP122566">
    <property type="protein sequence ID" value="WGH94143.1"/>
    <property type="molecule type" value="Genomic_DNA"/>
</dbReference>
<dbReference type="AlphaFoldDB" id="A0AAJ6AIK4"/>